<evidence type="ECO:0000256" key="9">
    <source>
        <dbReference type="ARBA" id="ARBA00023277"/>
    </source>
</evidence>
<evidence type="ECO:0000256" key="10">
    <source>
        <dbReference type="ARBA" id="ARBA00025174"/>
    </source>
</evidence>
<dbReference type="RefSeq" id="WP_090478588.1">
    <property type="nucleotide sequence ID" value="NZ_LT629710.1"/>
</dbReference>
<dbReference type="InterPro" id="IPR000811">
    <property type="entry name" value="Glyco_trans_35"/>
</dbReference>
<evidence type="ECO:0000256" key="8">
    <source>
        <dbReference type="ARBA" id="ARBA00022898"/>
    </source>
</evidence>
<accession>A0A1H0RMT5</accession>
<dbReference type="GO" id="GO:0008184">
    <property type="term" value="F:glycogen phosphorylase activity"/>
    <property type="evidence" value="ECO:0007669"/>
    <property type="project" value="InterPro"/>
</dbReference>
<comment type="cofactor">
    <cofactor evidence="2">
        <name>pyridoxal 5'-phosphate</name>
        <dbReference type="ChEBI" id="CHEBI:597326"/>
    </cofactor>
</comment>
<evidence type="ECO:0000256" key="11">
    <source>
        <dbReference type="PIRSR" id="PIRSR000460-1"/>
    </source>
</evidence>
<dbReference type="EC" id="2.4.1.1" evidence="4"/>
<dbReference type="Proteomes" id="UP000198741">
    <property type="component" value="Chromosome I"/>
</dbReference>
<reference evidence="13 14" key="1">
    <citation type="submission" date="2016-10" db="EMBL/GenBank/DDBJ databases">
        <authorList>
            <person name="de Groot N.N."/>
        </authorList>
    </citation>
    <scope>NUCLEOTIDE SEQUENCE [LARGE SCALE GENOMIC DNA]</scope>
    <source>
        <strain evidence="14">P4-7,KCTC 19426,CECT 7604</strain>
    </source>
</reference>
<dbReference type="PIRSF" id="PIRSF000460">
    <property type="entry name" value="Pprylas_GlgP"/>
    <property type="match status" value="1"/>
</dbReference>
<protein>
    <recommendedName>
        <fullName evidence="4">glycogen phosphorylase</fullName>
        <ecNumber evidence="4">2.4.1.1</ecNumber>
    </recommendedName>
</protein>
<dbReference type="InterPro" id="IPR011834">
    <property type="entry name" value="Agluc_phsphrylas"/>
</dbReference>
<keyword evidence="9" id="KW-0119">Carbohydrate metabolism</keyword>
<keyword evidence="5" id="KW-0021">Allosteric enzyme</keyword>
<feature type="domain" description="DUF3417" evidence="12">
    <location>
        <begin position="13"/>
        <end position="126"/>
    </location>
</feature>
<evidence type="ECO:0000256" key="3">
    <source>
        <dbReference type="ARBA" id="ARBA00006047"/>
    </source>
</evidence>
<evidence type="ECO:0000313" key="14">
    <source>
        <dbReference type="Proteomes" id="UP000198741"/>
    </source>
</evidence>
<comment type="similarity">
    <text evidence="3">Belongs to the glycogen phosphorylase family.</text>
</comment>
<evidence type="ECO:0000256" key="5">
    <source>
        <dbReference type="ARBA" id="ARBA00022533"/>
    </source>
</evidence>
<dbReference type="PANTHER" id="PTHR42655:SF1">
    <property type="entry name" value="GLYCOGEN PHOSPHORYLASE"/>
    <property type="match status" value="1"/>
</dbReference>
<evidence type="ECO:0000313" key="13">
    <source>
        <dbReference type="EMBL" id="SDP30813.1"/>
    </source>
</evidence>
<evidence type="ECO:0000256" key="6">
    <source>
        <dbReference type="ARBA" id="ARBA00022676"/>
    </source>
</evidence>
<dbReference type="Pfam" id="PF00343">
    <property type="entry name" value="Phosphorylase"/>
    <property type="match status" value="1"/>
</dbReference>
<gene>
    <name evidence="13" type="ORF">SAMN04515671_3664</name>
</gene>
<proteinExistence type="inferred from homology"/>
<name>A0A1H0RMT5_9ACTN</name>
<dbReference type="STRING" id="1090615.SAMN04515671_3664"/>
<dbReference type="SUPFAM" id="SSF53756">
    <property type="entry name" value="UDP-Glycosyltransferase/glycogen phosphorylase"/>
    <property type="match status" value="1"/>
</dbReference>
<evidence type="ECO:0000256" key="4">
    <source>
        <dbReference type="ARBA" id="ARBA00012591"/>
    </source>
</evidence>
<dbReference type="AlphaFoldDB" id="A0A1H0RMT5"/>
<keyword evidence="8 11" id="KW-0663">Pyridoxal phosphate</keyword>
<evidence type="ECO:0000256" key="1">
    <source>
        <dbReference type="ARBA" id="ARBA00001275"/>
    </source>
</evidence>
<dbReference type="InterPro" id="IPR024517">
    <property type="entry name" value="Glycogen_phosphorylase_DUF3417"/>
</dbReference>
<evidence type="ECO:0000256" key="7">
    <source>
        <dbReference type="ARBA" id="ARBA00022679"/>
    </source>
</evidence>
<keyword evidence="7" id="KW-0808">Transferase</keyword>
<dbReference type="OrthoDB" id="9760804at2"/>
<dbReference type="GO" id="GO:0030170">
    <property type="term" value="F:pyridoxal phosphate binding"/>
    <property type="evidence" value="ECO:0007669"/>
    <property type="project" value="InterPro"/>
</dbReference>
<dbReference type="Gene3D" id="3.40.50.2000">
    <property type="entry name" value="Glycogen Phosphorylase B"/>
    <property type="match status" value="3"/>
</dbReference>
<dbReference type="EMBL" id="LT629710">
    <property type="protein sequence ID" value="SDP30813.1"/>
    <property type="molecule type" value="Genomic_DNA"/>
</dbReference>
<dbReference type="PROSITE" id="PS00102">
    <property type="entry name" value="PHOSPHORYLASE"/>
    <property type="match status" value="1"/>
</dbReference>
<evidence type="ECO:0000259" key="12">
    <source>
        <dbReference type="Pfam" id="PF11897"/>
    </source>
</evidence>
<keyword evidence="6" id="KW-0328">Glycosyltransferase</keyword>
<sequence>MKALRRFTVRPQLPEPLQPLGALIRNLRWSWHPASQDLFADIDRGLWERFEGDPLKLLGAVSVARLEELAQDHHFLDRMHGLAGDLQSYLTEPRWYQHQIDTAPPGVVLPRAIAYFSMEFGVSEVLPIYSGGLGILAGDHLKSASDLGVPIIGVGLLYRYGYFWQSLSADGWQQEHYPAHDPQGLPIERVLGADGEQLSVTVPMPGGRQLTARIWQASVGRVPLLLLDADNEANDDELRSTTDRLYGGDQDHRIKQEILLGVGGVRAVNAFTEATGHAAPEVFHMNEGHAGFLGLERIRSLIESDGLTCNEAVSAVRAGTVFTTHTPVPAGIDRFPVDLVRHYLDGDGDGQSRLLPGLPVDEVIAFGAEDDPSRFNMAHMGLRLAQRANGVAKLHGVVSREMFAGLYPGFEPDEVPIGSVTNGVHLPTWAAREMYDVAGDMSDWQDLASASDWPAAGRVSSERLWELRQTLRGRLVTMARSAVKQSWLLRGSSTAELGWTETILDPHILTIGFARRVSTYKRLTLMLRDPARLKAILLNPDRPVQIVIAGKAHPADEYGKRFMQEMVRFADDAGIRHRIAFLPDYDMGMASVLCAGADVWLNNPIRPQEASGTSGMKAALNGSLNLSISDGWWDELFDGQDGWTIPTADGVADENRRDDLEASALYELIEKRVAPLFYSRGADGRPDGWVDLVRHTLSYLGPRVQATRMVRDYVNQYYSPAATFSRATTADLTVAKSLSAWKDTVREAWPRIRVTSVDTSGIGSEPSLGNVMTVRASLDLGGLTPDDVQVQAVTGRVDATEQLHDIVTTTMTFVGDAEGDRYEAQLPLTLSGAVGYTVRVLPKHDLLASSAELGLVTTA</sequence>
<organism evidence="13 14">
    <name type="scientific">Nakamurella panacisegetis</name>
    <dbReference type="NCBI Taxonomy" id="1090615"/>
    <lineage>
        <taxon>Bacteria</taxon>
        <taxon>Bacillati</taxon>
        <taxon>Actinomycetota</taxon>
        <taxon>Actinomycetes</taxon>
        <taxon>Nakamurellales</taxon>
        <taxon>Nakamurellaceae</taxon>
        <taxon>Nakamurella</taxon>
    </lineage>
</organism>
<dbReference type="InterPro" id="IPR035090">
    <property type="entry name" value="Pyridoxal_P_attach_site"/>
</dbReference>
<keyword evidence="14" id="KW-1185">Reference proteome</keyword>
<comment type="function">
    <text evidence="10">Phosphorylase is an important allosteric enzyme in carbohydrate metabolism. Enzymes from different sources differ in their regulatory mechanisms and in their natural substrates. However, all known phosphorylases share catalytic and structural properties.</text>
</comment>
<dbReference type="NCBIfam" id="TIGR02094">
    <property type="entry name" value="more_P_ylases"/>
    <property type="match status" value="1"/>
</dbReference>
<dbReference type="InterPro" id="IPR052182">
    <property type="entry name" value="Glycogen/Maltodextrin_Phosph"/>
</dbReference>
<comment type="catalytic activity">
    <reaction evidence="1">
        <text>[(1-&gt;4)-alpha-D-glucosyl](n) + phosphate = [(1-&gt;4)-alpha-D-glucosyl](n-1) + alpha-D-glucose 1-phosphate</text>
        <dbReference type="Rhea" id="RHEA:41732"/>
        <dbReference type="Rhea" id="RHEA-COMP:9584"/>
        <dbReference type="Rhea" id="RHEA-COMP:9586"/>
        <dbReference type="ChEBI" id="CHEBI:15444"/>
        <dbReference type="ChEBI" id="CHEBI:43474"/>
        <dbReference type="ChEBI" id="CHEBI:58601"/>
        <dbReference type="EC" id="2.4.1.1"/>
    </reaction>
</comment>
<dbReference type="Pfam" id="PF11897">
    <property type="entry name" value="DUF3417"/>
    <property type="match status" value="1"/>
</dbReference>
<dbReference type="PANTHER" id="PTHR42655">
    <property type="entry name" value="GLYCOGEN PHOSPHORYLASE"/>
    <property type="match status" value="1"/>
</dbReference>
<evidence type="ECO:0000256" key="2">
    <source>
        <dbReference type="ARBA" id="ARBA00001933"/>
    </source>
</evidence>
<dbReference type="GO" id="GO:0005975">
    <property type="term" value="P:carbohydrate metabolic process"/>
    <property type="evidence" value="ECO:0007669"/>
    <property type="project" value="InterPro"/>
</dbReference>
<feature type="modified residue" description="N6-(pyridoxal phosphate)lysine" evidence="11">
    <location>
        <position position="617"/>
    </location>
</feature>